<keyword evidence="9" id="KW-1185">Reference proteome</keyword>
<dbReference type="GO" id="GO:0000981">
    <property type="term" value="F:DNA-binding transcription factor activity, RNA polymerase II-specific"/>
    <property type="evidence" value="ECO:0007669"/>
    <property type="project" value="InterPro"/>
</dbReference>
<organism evidence="8 9">
    <name type="scientific">Aspergillus pseudotamarii</name>
    <dbReference type="NCBI Taxonomy" id="132259"/>
    <lineage>
        <taxon>Eukaryota</taxon>
        <taxon>Fungi</taxon>
        <taxon>Dikarya</taxon>
        <taxon>Ascomycota</taxon>
        <taxon>Pezizomycotina</taxon>
        <taxon>Eurotiomycetes</taxon>
        <taxon>Eurotiomycetidae</taxon>
        <taxon>Eurotiales</taxon>
        <taxon>Aspergillaceae</taxon>
        <taxon>Aspergillus</taxon>
        <taxon>Aspergillus subgen. Circumdati</taxon>
    </lineage>
</organism>
<keyword evidence="2" id="KW-0479">Metal-binding</keyword>
<dbReference type="AlphaFoldDB" id="A0A5N6SNZ1"/>
<evidence type="ECO:0000259" key="7">
    <source>
        <dbReference type="Pfam" id="PF04082"/>
    </source>
</evidence>
<evidence type="ECO:0000256" key="1">
    <source>
        <dbReference type="ARBA" id="ARBA00004123"/>
    </source>
</evidence>
<dbReference type="InterPro" id="IPR007219">
    <property type="entry name" value="XnlR_reg_dom"/>
</dbReference>
<comment type="subcellular location">
    <subcellularLocation>
        <location evidence="1">Nucleus</location>
    </subcellularLocation>
</comment>
<accession>A0A5N6SNZ1</accession>
<evidence type="ECO:0000256" key="5">
    <source>
        <dbReference type="ARBA" id="ARBA00023242"/>
    </source>
</evidence>
<evidence type="ECO:0000313" key="9">
    <source>
        <dbReference type="Proteomes" id="UP000325672"/>
    </source>
</evidence>
<proteinExistence type="predicted"/>
<dbReference type="GO" id="GO:0005634">
    <property type="term" value="C:nucleus"/>
    <property type="evidence" value="ECO:0007669"/>
    <property type="project" value="UniProtKB-SubCell"/>
</dbReference>
<name>A0A5N6SNZ1_ASPPS</name>
<dbReference type="EMBL" id="ML743597">
    <property type="protein sequence ID" value="KAE8135073.1"/>
    <property type="molecule type" value="Genomic_DNA"/>
</dbReference>
<reference evidence="8 9" key="1">
    <citation type="submission" date="2019-04" db="EMBL/GenBank/DDBJ databases">
        <title>Friends and foes A comparative genomics study of 23 Aspergillus species from section Flavi.</title>
        <authorList>
            <consortium name="DOE Joint Genome Institute"/>
            <person name="Kjaerbolling I."/>
            <person name="Vesth T."/>
            <person name="Frisvad J.C."/>
            <person name="Nybo J.L."/>
            <person name="Theobald S."/>
            <person name="Kildgaard S."/>
            <person name="Isbrandt T."/>
            <person name="Kuo A."/>
            <person name="Sato A."/>
            <person name="Lyhne E.K."/>
            <person name="Kogle M.E."/>
            <person name="Wiebenga A."/>
            <person name="Kun R.S."/>
            <person name="Lubbers R.J."/>
            <person name="Makela M.R."/>
            <person name="Barry K."/>
            <person name="Chovatia M."/>
            <person name="Clum A."/>
            <person name="Daum C."/>
            <person name="Haridas S."/>
            <person name="He G."/>
            <person name="LaButti K."/>
            <person name="Lipzen A."/>
            <person name="Mondo S."/>
            <person name="Riley R."/>
            <person name="Salamov A."/>
            <person name="Simmons B.A."/>
            <person name="Magnuson J.K."/>
            <person name="Henrissat B."/>
            <person name="Mortensen U.H."/>
            <person name="Larsen T.O."/>
            <person name="Devries R.P."/>
            <person name="Grigoriev I.V."/>
            <person name="Machida M."/>
            <person name="Baker S.E."/>
            <person name="Andersen M.R."/>
        </authorList>
    </citation>
    <scope>NUCLEOTIDE SEQUENCE [LARGE SCALE GENOMIC DNA]</scope>
    <source>
        <strain evidence="8 9">CBS 117625</strain>
    </source>
</reference>
<keyword evidence="3" id="KW-0805">Transcription regulation</keyword>
<sequence>MHNPIKNPEYEAFFKAQSEDGWPPPAHMIDAFRSLLTNPSLPASEVAQQAASLYIQQSDPNPDYTSLWPLLFDAIEKFTEQNDRLLDFVVEFQRLPDHNGAFHQLNGLTEYLVEFVFDYVDHPFYDPQRDQKRQGWVNINAFTAKLHNTGIRPEGRGQLHHASWVMRKTLEKAPWEVFHHADIEECLESLQDGYVEDYEGELDEEYNDKRDHFLEEIDIRTLNGWIPGAAQWILLCGKEIYGMEGSLGREWPTKWTGSEGWSKERWAFWRQRFEWASTVTALDRKTRQLAREMCVPAKESDSKQSRSSCTRCLRRHVPCSRSQAKLADTRKLQARPNLPAESQNGSSRLEEFLSDEKSVELLVQEYLSKIHGRPHCIFHPVTLWIDVRDRRIGKALLLAICAMGAHVSSRPNLRSLQSLLTTEAKRLLQMDLERVCLENVQTCILVANLCVAHANPSSEFLFFRTAITMMQLIRPFADQGNSNAVSHELWIRIWWALFAADNWCSSSLGFPRQMKDWPRPDRMPMDESLFAGMDPDAVLHDPNEPCKSPGLWAHMATLHEIFGPIQELNWLVATNKELQPNRMERDIENLAQRLDDWQRILAEEDQLTEANLVGHSERGTGGIFMGLHLGFHHYATLLLYQYLDPKSALTMRGRQFAARCKHHALSYSTWLARGRRQAGCEAIYPTVGHMAIVSSSVLLHTLLFGEENEISQSHHCLKANFEALLELKEYWPNVNTMIDRLMEFQNNCLLLSHHQQTHRLDRWMVRFLLEYALPLDDKAITPPTASEMEIISTQAQFFSQKGRLPEFGVS</sequence>
<gene>
    <name evidence="8" type="ORF">BDV38DRAFT_294892</name>
</gene>
<dbReference type="CDD" id="cd12148">
    <property type="entry name" value="fungal_TF_MHR"/>
    <property type="match status" value="1"/>
</dbReference>
<protein>
    <recommendedName>
        <fullName evidence="7">Xylanolytic transcriptional activator regulatory domain-containing protein</fullName>
    </recommendedName>
</protein>
<evidence type="ECO:0000256" key="2">
    <source>
        <dbReference type="ARBA" id="ARBA00022723"/>
    </source>
</evidence>
<dbReference type="PANTHER" id="PTHR47338">
    <property type="entry name" value="ZN(II)2CYS6 TRANSCRIPTION FACTOR (EUROFUNG)-RELATED"/>
    <property type="match status" value="1"/>
</dbReference>
<dbReference type="GO" id="GO:0006351">
    <property type="term" value="P:DNA-templated transcription"/>
    <property type="evidence" value="ECO:0007669"/>
    <property type="project" value="InterPro"/>
</dbReference>
<dbReference type="Proteomes" id="UP000325672">
    <property type="component" value="Unassembled WGS sequence"/>
</dbReference>
<dbReference type="InterPro" id="IPR050815">
    <property type="entry name" value="TF_fung"/>
</dbReference>
<dbReference type="RefSeq" id="XP_031911136.1">
    <property type="nucleotide sequence ID" value="XM_032062600.1"/>
</dbReference>
<dbReference type="OrthoDB" id="1924787at2759"/>
<dbReference type="Pfam" id="PF04082">
    <property type="entry name" value="Fungal_trans"/>
    <property type="match status" value="1"/>
</dbReference>
<keyword evidence="5" id="KW-0539">Nucleus</keyword>
<evidence type="ECO:0000256" key="3">
    <source>
        <dbReference type="ARBA" id="ARBA00023015"/>
    </source>
</evidence>
<feature type="region of interest" description="Disordered" evidence="6">
    <location>
        <begin position="324"/>
        <end position="349"/>
    </location>
</feature>
<keyword evidence="4" id="KW-0804">Transcription</keyword>
<feature type="domain" description="Xylanolytic transcriptional activator regulatory" evidence="7">
    <location>
        <begin position="395"/>
        <end position="597"/>
    </location>
</feature>
<evidence type="ECO:0000256" key="6">
    <source>
        <dbReference type="SAM" id="MobiDB-lite"/>
    </source>
</evidence>
<dbReference type="GO" id="GO:0008270">
    <property type="term" value="F:zinc ion binding"/>
    <property type="evidence" value="ECO:0007669"/>
    <property type="project" value="InterPro"/>
</dbReference>
<evidence type="ECO:0000256" key="4">
    <source>
        <dbReference type="ARBA" id="ARBA00023163"/>
    </source>
</evidence>
<dbReference type="GO" id="GO:0003677">
    <property type="term" value="F:DNA binding"/>
    <property type="evidence" value="ECO:0007669"/>
    <property type="project" value="InterPro"/>
</dbReference>
<evidence type="ECO:0000313" key="8">
    <source>
        <dbReference type="EMBL" id="KAE8135073.1"/>
    </source>
</evidence>
<dbReference type="InterPro" id="IPR022085">
    <property type="entry name" value="OpdG"/>
</dbReference>
<dbReference type="Pfam" id="PF12311">
    <property type="entry name" value="DUF3632"/>
    <property type="match status" value="1"/>
</dbReference>
<dbReference type="GeneID" id="43646810"/>
<dbReference type="PANTHER" id="PTHR47338:SF16">
    <property type="entry name" value="TRANSCRIPTION FACTOR, PUTATIVE (AFU_ORTHOLOGUE AFUA_2G09360)-RELATED"/>
    <property type="match status" value="1"/>
</dbReference>